<dbReference type="InterPro" id="IPR002302">
    <property type="entry name" value="Leu-tRNA-ligase"/>
</dbReference>
<evidence type="ECO:0000256" key="6">
    <source>
        <dbReference type="ARBA" id="ARBA00022917"/>
    </source>
</evidence>
<gene>
    <name evidence="11" type="ORF">UY17_C0038G0001</name>
</gene>
<comment type="caution">
    <text evidence="11">The sequence shown here is derived from an EMBL/GenBank/DDBJ whole genome shotgun (WGS) entry which is preliminary data.</text>
</comment>
<evidence type="ECO:0000256" key="4">
    <source>
        <dbReference type="ARBA" id="ARBA00022741"/>
    </source>
</evidence>
<name>A0A0G1TY88_9BACT</name>
<accession>A0A0G1TY88</accession>
<keyword evidence="4" id="KW-0547">Nucleotide-binding</keyword>
<dbReference type="PATRIC" id="fig|1618373.3.peg.370"/>
<evidence type="ECO:0000256" key="1">
    <source>
        <dbReference type="ARBA" id="ARBA00005594"/>
    </source>
</evidence>
<dbReference type="GO" id="GO:0005829">
    <property type="term" value="C:cytosol"/>
    <property type="evidence" value="ECO:0007669"/>
    <property type="project" value="TreeGrafter"/>
</dbReference>
<dbReference type="Gene3D" id="3.40.50.620">
    <property type="entry name" value="HUPs"/>
    <property type="match status" value="1"/>
</dbReference>
<feature type="domain" description="Methionyl/Valyl/Leucyl/Isoleucyl-tRNA synthetase anticodon-binding" evidence="10">
    <location>
        <begin position="122"/>
        <end position="237"/>
    </location>
</feature>
<dbReference type="EC" id="6.1.1.4" evidence="2"/>
<evidence type="ECO:0000259" key="10">
    <source>
        <dbReference type="Pfam" id="PF08264"/>
    </source>
</evidence>
<dbReference type="Proteomes" id="UP000034772">
    <property type="component" value="Unassembled WGS sequence"/>
</dbReference>
<keyword evidence="6" id="KW-0648">Protein biosynthesis</keyword>
<dbReference type="FunFam" id="1.10.730.10:FF:000011">
    <property type="entry name" value="Leucine--tRNA ligase chloroplastic/mitochondrial"/>
    <property type="match status" value="1"/>
</dbReference>
<dbReference type="EMBL" id="LCOZ01000038">
    <property type="protein sequence ID" value="KKU86822.1"/>
    <property type="molecule type" value="Genomic_DNA"/>
</dbReference>
<proteinExistence type="inferred from homology"/>
<dbReference type="Pfam" id="PF00133">
    <property type="entry name" value="tRNA-synt_1"/>
    <property type="match status" value="1"/>
</dbReference>
<evidence type="ECO:0000259" key="9">
    <source>
        <dbReference type="Pfam" id="PF00133"/>
    </source>
</evidence>
<dbReference type="Gene3D" id="1.10.730.10">
    <property type="entry name" value="Isoleucyl-tRNA Synthetase, Domain 1"/>
    <property type="match status" value="1"/>
</dbReference>
<evidence type="ECO:0000256" key="7">
    <source>
        <dbReference type="ARBA" id="ARBA00023146"/>
    </source>
</evidence>
<feature type="domain" description="Aminoacyl-tRNA synthetase class Ia" evidence="9">
    <location>
        <begin position="11"/>
        <end position="82"/>
    </location>
</feature>
<keyword evidence="7" id="KW-0030">Aminoacyl-tRNA synthetase</keyword>
<dbReference type="InterPro" id="IPR014729">
    <property type="entry name" value="Rossmann-like_a/b/a_fold"/>
</dbReference>
<evidence type="ECO:0000256" key="2">
    <source>
        <dbReference type="ARBA" id="ARBA00013164"/>
    </source>
</evidence>
<reference evidence="11 12" key="1">
    <citation type="journal article" date="2015" name="Nature">
        <title>rRNA introns, odd ribosomes, and small enigmatic genomes across a large radiation of phyla.</title>
        <authorList>
            <person name="Brown C.T."/>
            <person name="Hug L.A."/>
            <person name="Thomas B.C."/>
            <person name="Sharon I."/>
            <person name="Castelle C.J."/>
            <person name="Singh A."/>
            <person name="Wilkins M.J."/>
            <person name="Williams K.H."/>
            <person name="Banfield J.F."/>
        </authorList>
    </citation>
    <scope>NUCLEOTIDE SEQUENCE [LARGE SCALE GENOMIC DNA]</scope>
</reference>
<dbReference type="GO" id="GO:0006429">
    <property type="term" value="P:leucyl-tRNA aminoacylation"/>
    <property type="evidence" value="ECO:0007669"/>
    <property type="project" value="InterPro"/>
</dbReference>
<dbReference type="InterPro" id="IPR009080">
    <property type="entry name" value="tRNAsynth_Ia_anticodon-bd"/>
</dbReference>
<dbReference type="CDD" id="cd07958">
    <property type="entry name" value="Anticodon_Ia_Leu_BEm"/>
    <property type="match status" value="1"/>
</dbReference>
<dbReference type="Gene3D" id="3.10.20.590">
    <property type="match status" value="1"/>
</dbReference>
<feature type="non-terminal residue" evidence="11">
    <location>
        <position position="1"/>
    </location>
</feature>
<organism evidence="11 12">
    <name type="scientific">Candidatus Beckwithbacteria bacterium GW2011_GWC2_47_9</name>
    <dbReference type="NCBI Taxonomy" id="1618373"/>
    <lineage>
        <taxon>Bacteria</taxon>
        <taxon>Candidatus Beckwithiibacteriota</taxon>
    </lineage>
</organism>
<dbReference type="AlphaFoldDB" id="A0A0G1TY88"/>
<comment type="catalytic activity">
    <reaction evidence="8">
        <text>tRNA(Leu) + L-leucine + ATP = L-leucyl-tRNA(Leu) + AMP + diphosphate</text>
        <dbReference type="Rhea" id="RHEA:11688"/>
        <dbReference type="Rhea" id="RHEA-COMP:9613"/>
        <dbReference type="Rhea" id="RHEA-COMP:9622"/>
        <dbReference type="ChEBI" id="CHEBI:30616"/>
        <dbReference type="ChEBI" id="CHEBI:33019"/>
        <dbReference type="ChEBI" id="CHEBI:57427"/>
        <dbReference type="ChEBI" id="CHEBI:78442"/>
        <dbReference type="ChEBI" id="CHEBI:78494"/>
        <dbReference type="ChEBI" id="CHEBI:456215"/>
        <dbReference type="EC" id="6.1.1.4"/>
    </reaction>
</comment>
<keyword evidence="3 11" id="KW-0436">Ligase</keyword>
<evidence type="ECO:0000256" key="5">
    <source>
        <dbReference type="ARBA" id="ARBA00022840"/>
    </source>
</evidence>
<dbReference type="InterPro" id="IPR002300">
    <property type="entry name" value="aa-tRNA-synth_Ia"/>
</dbReference>
<protein>
    <recommendedName>
        <fullName evidence="2">leucine--tRNA ligase</fullName>
        <ecNumber evidence="2">6.1.1.4</ecNumber>
    </recommendedName>
</protein>
<evidence type="ECO:0000256" key="8">
    <source>
        <dbReference type="ARBA" id="ARBA00047469"/>
    </source>
</evidence>
<dbReference type="SUPFAM" id="SSF47323">
    <property type="entry name" value="Anticodon-binding domain of a subclass of class I aminoacyl-tRNA synthetases"/>
    <property type="match status" value="1"/>
</dbReference>
<dbReference type="SUPFAM" id="SSF52374">
    <property type="entry name" value="Nucleotidylyl transferase"/>
    <property type="match status" value="1"/>
</dbReference>
<dbReference type="GO" id="GO:0005524">
    <property type="term" value="F:ATP binding"/>
    <property type="evidence" value="ECO:0007669"/>
    <property type="project" value="UniProtKB-KW"/>
</dbReference>
<sequence>EHATRHLIYARFWHKFLQDIGVVSTPEPFMRLRPVGLIMGEDGRKMSKRFGNVINPDDIVERFGADSLRVYEMFMGPFDQAISWNTDGMVGAKRFLEKVWRLRAKCDANIRIHTNNTNKEKIEALLHQTIKKVTEDIEAMRFNTAVSALMILTNEMEKAEKVAKEDFEIFLRLLAPFAPHMTEELWEGLGYKKSVHLTPWPKYDPAKLLSDKIKIVVQVNGKTRGSLEIGRDLPQTEVEKQAATLPAIAKWLRGKNISRSIYVPERLLNFVLQA</sequence>
<dbReference type="PANTHER" id="PTHR43740">
    <property type="entry name" value="LEUCYL-TRNA SYNTHETASE"/>
    <property type="match status" value="1"/>
</dbReference>
<keyword evidence="5" id="KW-0067">ATP-binding</keyword>
<comment type="similarity">
    <text evidence="1">Belongs to the class-I aminoacyl-tRNA synthetase family.</text>
</comment>
<dbReference type="PANTHER" id="PTHR43740:SF2">
    <property type="entry name" value="LEUCINE--TRNA LIGASE, MITOCHONDRIAL"/>
    <property type="match status" value="1"/>
</dbReference>
<dbReference type="Pfam" id="PF08264">
    <property type="entry name" value="Anticodon_1"/>
    <property type="match status" value="1"/>
</dbReference>
<evidence type="ECO:0000313" key="11">
    <source>
        <dbReference type="EMBL" id="KKU86822.1"/>
    </source>
</evidence>
<dbReference type="InterPro" id="IPR013155">
    <property type="entry name" value="M/V/L/I-tRNA-synth_anticd-bd"/>
</dbReference>
<dbReference type="GO" id="GO:0004823">
    <property type="term" value="F:leucine-tRNA ligase activity"/>
    <property type="evidence" value="ECO:0007669"/>
    <property type="project" value="UniProtKB-EC"/>
</dbReference>
<evidence type="ECO:0000313" key="12">
    <source>
        <dbReference type="Proteomes" id="UP000034772"/>
    </source>
</evidence>
<evidence type="ECO:0000256" key="3">
    <source>
        <dbReference type="ARBA" id="ARBA00022598"/>
    </source>
</evidence>